<dbReference type="PANTHER" id="PTHR11647">
    <property type="entry name" value="HYDRANTOINASE/DIHYDROPYRIMIDINASE FAMILY MEMBER"/>
    <property type="match status" value="1"/>
</dbReference>
<dbReference type="PANTHER" id="PTHR11647:SF1">
    <property type="entry name" value="COLLAPSIN RESPONSE MEDIATOR PROTEIN"/>
    <property type="match status" value="1"/>
</dbReference>
<reference evidence="2 3" key="1">
    <citation type="submission" date="2019-08" db="EMBL/GenBank/DDBJ databases">
        <authorList>
            <person name="Wang G."/>
            <person name="Xu Z."/>
        </authorList>
    </citation>
    <scope>NUCLEOTIDE SEQUENCE [LARGE SCALE GENOMIC DNA]</scope>
    <source>
        <strain evidence="2 3">ZX</strain>
    </source>
</reference>
<evidence type="ECO:0000313" key="3">
    <source>
        <dbReference type="Proteomes" id="UP000322077"/>
    </source>
</evidence>
<evidence type="ECO:0000259" key="1">
    <source>
        <dbReference type="Pfam" id="PF07969"/>
    </source>
</evidence>
<dbReference type="SUPFAM" id="SSF51556">
    <property type="entry name" value="Metallo-dependent hydrolases"/>
    <property type="match status" value="1"/>
</dbReference>
<proteinExistence type="predicted"/>
<name>A0A5D9C398_9SPHN</name>
<dbReference type="Gene3D" id="3.20.20.140">
    <property type="entry name" value="Metal-dependent hydrolases"/>
    <property type="match status" value="2"/>
</dbReference>
<dbReference type="RefSeq" id="WP_149522740.1">
    <property type="nucleotide sequence ID" value="NZ_VTOU01000003.1"/>
</dbReference>
<gene>
    <name evidence="2" type="ORF">FYJ91_13235</name>
</gene>
<dbReference type="GO" id="GO:0005829">
    <property type="term" value="C:cytosol"/>
    <property type="evidence" value="ECO:0007669"/>
    <property type="project" value="TreeGrafter"/>
</dbReference>
<dbReference type="AlphaFoldDB" id="A0A5D9C398"/>
<organism evidence="2 3">
    <name type="scientific">Sphingomonas montanisoli</name>
    <dbReference type="NCBI Taxonomy" id="2606412"/>
    <lineage>
        <taxon>Bacteria</taxon>
        <taxon>Pseudomonadati</taxon>
        <taxon>Pseudomonadota</taxon>
        <taxon>Alphaproteobacteria</taxon>
        <taxon>Sphingomonadales</taxon>
        <taxon>Sphingomonadaceae</taxon>
        <taxon>Sphingomonas</taxon>
    </lineage>
</organism>
<evidence type="ECO:0000313" key="2">
    <source>
        <dbReference type="EMBL" id="TZG25933.1"/>
    </source>
</evidence>
<keyword evidence="3" id="KW-1185">Reference proteome</keyword>
<dbReference type="InterPro" id="IPR011059">
    <property type="entry name" value="Metal-dep_hydrolase_composite"/>
</dbReference>
<sequence length="545" mass="57883">MSKTIVVKGGLVADGTGGELYEADVAIKDGRIAAIGQGLNGDEELDARGQIVAPGFIDMHTHYDAQLFWDPDCTPSSWQGVTSVVIGNCGFALAPCRPENRETLVQMLVELEDMPAKVLNAGIQWSFTDFAGYMASVEALRPTLNIAAYVGHSPVRVDVMGADAYDRAATDEEIARMAAIVGQAMDAGAIGFASSSAPTGRRSATGKADARELLALGKAMAKDGRGVMAMVPGGQHLSREAMYDMQADIGRPFTWTALMQTADGGHRASAALHAERYAKGARVHPQVSCRPIVSMTTLRTAFAMRAASMLALEGKSDAERIAAFRDPAWRATVKTELANYAFTISWDRWTISESPTSPELEGMTIEALAKRLGVDGLDAAIDLALADGLATRFTVVQVNYEEDEVAKLLRIDGAVLGLADSGAHPDQICDAILPTDLLGKWVRDKKVLPIETAVRKLTGELADLFGLDRGYLKIAAPADITVFDPATIGPGPVRRVYDQPAGGERLIADRATGLTHMLVNGVPIRRDGAALARGAAGGPGRMLRG</sequence>
<feature type="domain" description="Amidohydrolase 3" evidence="1">
    <location>
        <begin position="43"/>
        <end position="486"/>
    </location>
</feature>
<dbReference type="SUPFAM" id="SSF51338">
    <property type="entry name" value="Composite domain of metallo-dependent hydrolases"/>
    <property type="match status" value="1"/>
</dbReference>
<keyword evidence="2" id="KW-0378">Hydrolase</keyword>
<accession>A0A5D9C398</accession>
<dbReference type="InterPro" id="IPR013108">
    <property type="entry name" value="Amidohydro_3"/>
</dbReference>
<dbReference type="Proteomes" id="UP000322077">
    <property type="component" value="Unassembled WGS sequence"/>
</dbReference>
<dbReference type="InterPro" id="IPR032466">
    <property type="entry name" value="Metal_Hydrolase"/>
</dbReference>
<protein>
    <submittedName>
        <fullName evidence="2">Amidohydrolase family protein</fullName>
    </submittedName>
</protein>
<comment type="caution">
    <text evidence="2">The sequence shown here is derived from an EMBL/GenBank/DDBJ whole genome shotgun (WGS) entry which is preliminary data.</text>
</comment>
<dbReference type="Pfam" id="PF07969">
    <property type="entry name" value="Amidohydro_3"/>
    <property type="match status" value="1"/>
</dbReference>
<dbReference type="EMBL" id="VTOU01000003">
    <property type="protein sequence ID" value="TZG25933.1"/>
    <property type="molecule type" value="Genomic_DNA"/>
</dbReference>
<dbReference type="GO" id="GO:0016812">
    <property type="term" value="F:hydrolase activity, acting on carbon-nitrogen (but not peptide) bonds, in cyclic amides"/>
    <property type="evidence" value="ECO:0007669"/>
    <property type="project" value="TreeGrafter"/>
</dbReference>
<dbReference type="InterPro" id="IPR050378">
    <property type="entry name" value="Metallo-dep_Hydrolases_sf"/>
</dbReference>